<name>A0ABM0ZXE5_APLCA</name>
<evidence type="ECO:0000313" key="1">
    <source>
        <dbReference type="Proteomes" id="UP000694888"/>
    </source>
</evidence>
<dbReference type="RefSeq" id="XP_012936473.2">
    <property type="nucleotide sequence ID" value="XM_013081019.2"/>
</dbReference>
<evidence type="ECO:0000313" key="2">
    <source>
        <dbReference type="RefSeq" id="XP_012936473.2"/>
    </source>
</evidence>
<protein>
    <submittedName>
        <fullName evidence="2">Uncharacterized protein LOC101854786</fullName>
    </submittedName>
</protein>
<organism evidence="1 2">
    <name type="scientific">Aplysia californica</name>
    <name type="common">California sea hare</name>
    <dbReference type="NCBI Taxonomy" id="6500"/>
    <lineage>
        <taxon>Eukaryota</taxon>
        <taxon>Metazoa</taxon>
        <taxon>Spiralia</taxon>
        <taxon>Lophotrochozoa</taxon>
        <taxon>Mollusca</taxon>
        <taxon>Gastropoda</taxon>
        <taxon>Heterobranchia</taxon>
        <taxon>Euthyneura</taxon>
        <taxon>Tectipleura</taxon>
        <taxon>Aplysiida</taxon>
        <taxon>Aplysioidea</taxon>
        <taxon>Aplysiidae</taxon>
        <taxon>Aplysia</taxon>
    </lineage>
</organism>
<reference evidence="2" key="1">
    <citation type="submission" date="2025-08" db="UniProtKB">
        <authorList>
            <consortium name="RefSeq"/>
        </authorList>
    </citation>
    <scope>IDENTIFICATION</scope>
</reference>
<dbReference type="GeneID" id="101854786"/>
<sequence length="104" mass="11432">MACLSTKLPSTSCGKQLPNCFNSEKSVTDAGSMPYSEYKNKMCDTMTDAKSCFLKKKNDAVCTQKEYESFQSSVCPPSAAATTTTAWFLLPLAALTQYLSRQLF</sequence>
<dbReference type="Proteomes" id="UP000694888">
    <property type="component" value="Unplaced"/>
</dbReference>
<proteinExistence type="predicted"/>
<gene>
    <name evidence="2" type="primary">LOC101854786</name>
</gene>
<keyword evidence="1" id="KW-1185">Reference proteome</keyword>
<accession>A0ABM0ZXE5</accession>